<sequence>MSVPPAGSTPSRQAAILLRSTLSSTIAAFRLHCLRVMPNSKLPNPLSSNTCWCALSC</sequence>
<reference evidence="1" key="1">
    <citation type="journal article" date="2015" name="Front. Microbiol.">
        <title>Combining genomic sequencing methods to explore viral diversity and reveal potential virus-host interactions.</title>
        <authorList>
            <person name="Chow C.E."/>
            <person name="Winget D.M."/>
            <person name="White R.A.III."/>
            <person name="Hallam S.J."/>
            <person name="Suttle C.A."/>
        </authorList>
    </citation>
    <scope>NUCLEOTIDE SEQUENCE</scope>
    <source>
        <strain evidence="1">Anoxic2_3</strain>
    </source>
</reference>
<protein>
    <submittedName>
        <fullName evidence="1">Uncharacterized protein</fullName>
    </submittedName>
</protein>
<accession>A0A0F7L5T8</accession>
<name>A0A0F7L5T8_9VIRU</name>
<reference evidence="1" key="2">
    <citation type="submission" date="2015-03" db="EMBL/GenBank/DDBJ databases">
        <authorList>
            <person name="Chow C.-E.T."/>
            <person name="Winget D.M."/>
            <person name="White R.A.III."/>
            <person name="Hallam S.J."/>
            <person name="Suttle C.A."/>
        </authorList>
    </citation>
    <scope>NUCLEOTIDE SEQUENCE</scope>
    <source>
        <strain evidence="1">Anoxic2_3</strain>
    </source>
</reference>
<proteinExistence type="predicted"/>
<evidence type="ECO:0000313" key="1">
    <source>
        <dbReference type="EMBL" id="AKH46888.1"/>
    </source>
</evidence>
<organism evidence="1">
    <name type="scientific">uncultured marine virus</name>
    <dbReference type="NCBI Taxonomy" id="186617"/>
    <lineage>
        <taxon>Viruses</taxon>
        <taxon>environmental samples</taxon>
    </lineage>
</organism>
<dbReference type="EMBL" id="KR029587">
    <property type="protein sequence ID" value="AKH46888.1"/>
    <property type="molecule type" value="Genomic_DNA"/>
</dbReference>